<organism evidence="2 3">
    <name type="scientific">Theobroma cacao</name>
    <name type="common">Cacao</name>
    <name type="synonym">Cocoa</name>
    <dbReference type="NCBI Taxonomy" id="3641"/>
    <lineage>
        <taxon>Eukaryota</taxon>
        <taxon>Viridiplantae</taxon>
        <taxon>Streptophyta</taxon>
        <taxon>Embryophyta</taxon>
        <taxon>Tracheophyta</taxon>
        <taxon>Spermatophyta</taxon>
        <taxon>Magnoliopsida</taxon>
        <taxon>eudicotyledons</taxon>
        <taxon>Gunneridae</taxon>
        <taxon>Pentapetalae</taxon>
        <taxon>rosids</taxon>
        <taxon>malvids</taxon>
        <taxon>Malvales</taxon>
        <taxon>Malvaceae</taxon>
        <taxon>Byttnerioideae</taxon>
        <taxon>Theobroma</taxon>
    </lineage>
</organism>
<gene>
    <name evidence="2" type="ORF">TCM_007952</name>
</gene>
<reference evidence="2 3" key="1">
    <citation type="journal article" date="2013" name="Genome Biol.">
        <title>The genome sequence of the most widely cultivated cacao type and its use to identify candidate genes regulating pod color.</title>
        <authorList>
            <person name="Motamayor J.C."/>
            <person name="Mockaitis K."/>
            <person name="Schmutz J."/>
            <person name="Haiminen N."/>
            <person name="Iii D.L."/>
            <person name="Cornejo O."/>
            <person name="Findley S.D."/>
            <person name="Zheng P."/>
            <person name="Utro F."/>
            <person name="Royaert S."/>
            <person name="Saski C."/>
            <person name="Jenkins J."/>
            <person name="Podicheti R."/>
            <person name="Zhao M."/>
            <person name="Scheffler B.E."/>
            <person name="Stack J.C."/>
            <person name="Feltus F.A."/>
            <person name="Mustiga G.M."/>
            <person name="Amores F."/>
            <person name="Phillips W."/>
            <person name="Marelli J.P."/>
            <person name="May G.D."/>
            <person name="Shapiro H."/>
            <person name="Ma J."/>
            <person name="Bustamante C.D."/>
            <person name="Schnell R.J."/>
            <person name="Main D."/>
            <person name="Gilbert D."/>
            <person name="Parida L."/>
            <person name="Kuhn D.N."/>
        </authorList>
    </citation>
    <scope>NUCLEOTIDE SEQUENCE [LARGE SCALE GENOMIC DNA]</scope>
    <source>
        <strain evidence="3">cv. Matina 1-6</strain>
    </source>
</reference>
<dbReference type="InParanoid" id="A0A061E4P6"/>
<name>A0A061E4P6_THECC</name>
<evidence type="ECO:0000313" key="3">
    <source>
        <dbReference type="Proteomes" id="UP000026915"/>
    </source>
</evidence>
<protein>
    <submittedName>
        <fullName evidence="2">Uncharacterized protein</fullName>
    </submittedName>
</protein>
<evidence type="ECO:0000313" key="2">
    <source>
        <dbReference type="EMBL" id="EOX99321.1"/>
    </source>
</evidence>
<sequence>MQKSLKVVFKALRVSGDVNAAKRISGEALKSSDENNPMVHKKPGERAVNRENISFPSHAGSGIADLEIHPSTHRRRKSDSEVSYVPVTNNSSNDEDIEVKDRTDDFDFIACSYLSMTNSLIWNVRGITERKGIRTAAPANEDYIIRDKRIMDG</sequence>
<dbReference type="Proteomes" id="UP000026915">
    <property type="component" value="Chromosome 2"/>
</dbReference>
<dbReference type="HOGENOM" id="CLU_1716530_0_0_1"/>
<dbReference type="EMBL" id="CM001880">
    <property type="protein sequence ID" value="EOX99321.1"/>
    <property type="molecule type" value="Genomic_DNA"/>
</dbReference>
<dbReference type="Gramene" id="EOX99321">
    <property type="protein sequence ID" value="EOX99321"/>
    <property type="gene ID" value="TCM_007952"/>
</dbReference>
<accession>A0A061E4P6</accession>
<feature type="region of interest" description="Disordered" evidence="1">
    <location>
        <begin position="28"/>
        <end position="95"/>
    </location>
</feature>
<evidence type="ECO:0000256" key="1">
    <source>
        <dbReference type="SAM" id="MobiDB-lite"/>
    </source>
</evidence>
<keyword evidence="3" id="KW-1185">Reference proteome</keyword>
<dbReference type="AlphaFoldDB" id="A0A061E4P6"/>
<proteinExistence type="predicted"/>